<proteinExistence type="predicted"/>
<reference evidence="1" key="1">
    <citation type="submission" date="2022-10" db="EMBL/GenBank/DDBJ databases">
        <title>Culturing micro-colonial fungi from biological soil crusts in the Mojave desert and describing Neophaeococcomyces mojavensis, and introducing the new genera and species Taxawa tesnikishii.</title>
        <authorList>
            <person name="Kurbessoian T."/>
            <person name="Stajich J.E."/>
        </authorList>
    </citation>
    <scope>NUCLEOTIDE SEQUENCE</scope>
    <source>
        <strain evidence="1">JES_112</strain>
    </source>
</reference>
<keyword evidence="2" id="KW-1185">Reference proteome</keyword>
<protein>
    <submittedName>
        <fullName evidence="1">Uncharacterized protein</fullName>
    </submittedName>
</protein>
<name>A0ACC2ZWK9_9EURO</name>
<dbReference type="EMBL" id="JAPDRQ010000224">
    <property type="protein sequence ID" value="KAJ9651991.1"/>
    <property type="molecule type" value="Genomic_DNA"/>
</dbReference>
<evidence type="ECO:0000313" key="2">
    <source>
        <dbReference type="Proteomes" id="UP001172386"/>
    </source>
</evidence>
<organism evidence="1 2">
    <name type="scientific">Neophaeococcomyces mojaviensis</name>
    <dbReference type="NCBI Taxonomy" id="3383035"/>
    <lineage>
        <taxon>Eukaryota</taxon>
        <taxon>Fungi</taxon>
        <taxon>Dikarya</taxon>
        <taxon>Ascomycota</taxon>
        <taxon>Pezizomycotina</taxon>
        <taxon>Eurotiomycetes</taxon>
        <taxon>Chaetothyriomycetidae</taxon>
        <taxon>Chaetothyriales</taxon>
        <taxon>Chaetothyriales incertae sedis</taxon>
        <taxon>Neophaeococcomyces</taxon>
    </lineage>
</organism>
<sequence length="755" mass="82042">MARIARESTPKRRSARLSHNAPQSGRKAPLSKLQLDSVLERDETPEAAEQIPSENGVATPSAKGRVKSQLEELYQISTPKTEPRVEKEQMHPATIHQTTAKAPDSGMKLGFADINTGRTSLASLQNTPSRPRQSLAQTNISPSFQFKFSRDAGMSQEGQKLMESIRADAAKIKAQMMAEKELEEQEETDADSMSDAATGRKIAKPTAKAGRFSDVHMAQFKKMDSISNHPSAFRARPGFARPTAQSLKRSSSKADLDEPERPKTLGKSPATRIPPPITGRPGSTSPFKTIALPPSEHSDVPAKRMRREGDHDVSSNRPTTLPRPVPSSLLSPTKSSAARAGAGPASPAKPSTIPRSNSIRSARSGSKAPVAAPTSPTKLPQPQFNLSKPLPSLPTEENTNEVPRDLTRSSSTKSLARPAKEANASTSKLPTFSGLKSILRSPRKEAALSRPDTPKRLNTAAAAAAAPPSSIKKVDFTPSVKSRYAVKLAEGSPSPAKLDRSKPTVSFEPAIPYDSSAFVIDDHEDDWDNEEDDVVYPSLPTVTNAPVVNTFAQKAMDHNRRESKEFKSIFTTLHPRPDTSSSLTTANTNVNRTNPETHASKVVQHSPQKPTTSESPTIRRVRTVEPVQPFEDRIQTVPHGLPGKKRRIESSIVNDKFGQDDDAKENRRVSHFPDIPGAWNDTPEEQDEGEKRGGKRVRLGKSEEPELQTTSPVKKPSAAREAAAKSAKDRKSKASLGGVLTMSRLNMLARPKQRG</sequence>
<comment type="caution">
    <text evidence="1">The sequence shown here is derived from an EMBL/GenBank/DDBJ whole genome shotgun (WGS) entry which is preliminary data.</text>
</comment>
<dbReference type="Proteomes" id="UP001172386">
    <property type="component" value="Unassembled WGS sequence"/>
</dbReference>
<gene>
    <name evidence="1" type="ORF">H2198_008770</name>
</gene>
<accession>A0ACC2ZWK9</accession>
<evidence type="ECO:0000313" key="1">
    <source>
        <dbReference type="EMBL" id="KAJ9651991.1"/>
    </source>
</evidence>